<dbReference type="EMBL" id="ONZQ02000011">
    <property type="protein sequence ID" value="SPO04833.1"/>
    <property type="molecule type" value="Genomic_DNA"/>
</dbReference>
<evidence type="ECO:0000256" key="1">
    <source>
        <dbReference type="SAM" id="MobiDB-lite"/>
    </source>
</evidence>
<proteinExistence type="predicted"/>
<keyword evidence="3" id="KW-1185">Reference proteome</keyword>
<feature type="region of interest" description="Disordered" evidence="1">
    <location>
        <begin position="1"/>
        <end position="28"/>
    </location>
</feature>
<evidence type="ECO:0000313" key="2">
    <source>
        <dbReference type="EMBL" id="SPO04833.1"/>
    </source>
</evidence>
<reference evidence="2" key="1">
    <citation type="submission" date="2018-03" db="EMBL/GenBank/DDBJ databases">
        <authorList>
            <person name="Guldener U."/>
        </authorList>
    </citation>
    <scope>NUCLEOTIDE SEQUENCE</scope>
</reference>
<dbReference type="Proteomes" id="UP001187682">
    <property type="component" value="Unassembled WGS sequence"/>
</dbReference>
<comment type="caution">
    <text evidence="2">The sequence shown here is derived from an EMBL/GenBank/DDBJ whole genome shotgun (WGS) entry which is preliminary data.</text>
</comment>
<accession>A0AAE8N3N4</accession>
<name>A0AAE8N3N4_9PEZI</name>
<gene>
    <name evidence="2" type="ORF">DNG_07518</name>
</gene>
<dbReference type="AlphaFoldDB" id="A0AAE8N3N4"/>
<feature type="compositionally biased region" description="Basic and acidic residues" evidence="1">
    <location>
        <begin position="1"/>
        <end position="11"/>
    </location>
</feature>
<protein>
    <submittedName>
        <fullName evidence="2">Uncharacterized protein</fullName>
    </submittedName>
</protein>
<sequence>MEIGEWRRDDSDANGESTDSDGGMHDENCAGCLRIVKAEEERRIGSWSEERVEVGLDVEVGRAVVGQNRAG</sequence>
<evidence type="ECO:0000313" key="3">
    <source>
        <dbReference type="Proteomes" id="UP001187682"/>
    </source>
</evidence>
<organism evidence="2 3">
    <name type="scientific">Cephalotrichum gorgonifer</name>
    <dbReference type="NCBI Taxonomy" id="2041049"/>
    <lineage>
        <taxon>Eukaryota</taxon>
        <taxon>Fungi</taxon>
        <taxon>Dikarya</taxon>
        <taxon>Ascomycota</taxon>
        <taxon>Pezizomycotina</taxon>
        <taxon>Sordariomycetes</taxon>
        <taxon>Hypocreomycetidae</taxon>
        <taxon>Microascales</taxon>
        <taxon>Microascaceae</taxon>
        <taxon>Cephalotrichum</taxon>
    </lineage>
</organism>